<dbReference type="PANTHER" id="PTHR10366">
    <property type="entry name" value="NAD DEPENDENT EPIMERASE/DEHYDRATASE"/>
    <property type="match status" value="1"/>
</dbReference>
<gene>
    <name evidence="4" type="ORF">GCM10009851_37250</name>
</gene>
<dbReference type="InterPro" id="IPR050425">
    <property type="entry name" value="NAD(P)_dehydrat-like"/>
</dbReference>
<evidence type="ECO:0000313" key="4">
    <source>
        <dbReference type="EMBL" id="GAA2248398.1"/>
    </source>
</evidence>
<protein>
    <submittedName>
        <fullName evidence="4">Aldehyde reductase</fullName>
    </submittedName>
</protein>
<organism evidence="4 5">
    <name type="scientific">Herbiconiux moechotypicola</name>
    <dbReference type="NCBI Taxonomy" id="637393"/>
    <lineage>
        <taxon>Bacteria</taxon>
        <taxon>Bacillati</taxon>
        <taxon>Actinomycetota</taxon>
        <taxon>Actinomycetes</taxon>
        <taxon>Micrococcales</taxon>
        <taxon>Microbacteriaceae</taxon>
        <taxon>Herbiconiux</taxon>
    </lineage>
</organism>
<keyword evidence="1" id="KW-0560">Oxidoreductase</keyword>
<sequence length="354" mass="37213">MTHSTDTRIHDSRIHDSRILVTGGSGFIAGHCILQLLQRGDRVRTTVRDLGRVDAVRTALAAAGAGPEQLARLEFAAADLFSDDGWGAALEGVDGVLHVASPVHPGPVDDEDELIVPARDGALRVLRAARAAGVRRVVLTSAFHAVGWGHPHDDHVFTEDDWTVLDGPGVDAYGRSKTLAERAAWEFAAEAGDGFELATVLPVAVMGPVLGGTVSGANHIVQRLLAGAVPAYPDLWFPIVDVRDVAAAHILALIRPEAAGRRFLLASDPAMPMKEIGALLREALGAAAAKVPTRSLPSAVVRASAVVSPEMRAIVPDLGYARRMSSGRARTLLGWVPRPSSEAVVAAGRSLTSS</sequence>
<dbReference type="InterPro" id="IPR036291">
    <property type="entry name" value="NAD(P)-bd_dom_sf"/>
</dbReference>
<dbReference type="RefSeq" id="WP_259481499.1">
    <property type="nucleotide sequence ID" value="NZ_BAAAQY010000014.1"/>
</dbReference>
<dbReference type="InterPro" id="IPR001509">
    <property type="entry name" value="Epimerase_deHydtase"/>
</dbReference>
<dbReference type="PANTHER" id="PTHR10366:SF564">
    <property type="entry name" value="STEROL-4-ALPHA-CARBOXYLATE 3-DEHYDROGENASE, DECARBOXYLATING"/>
    <property type="match status" value="1"/>
</dbReference>
<dbReference type="Pfam" id="PF01370">
    <property type="entry name" value="Epimerase"/>
    <property type="match status" value="1"/>
</dbReference>
<evidence type="ECO:0000259" key="3">
    <source>
        <dbReference type="Pfam" id="PF01370"/>
    </source>
</evidence>
<keyword evidence="5" id="KW-1185">Reference proteome</keyword>
<dbReference type="SUPFAM" id="SSF51735">
    <property type="entry name" value="NAD(P)-binding Rossmann-fold domains"/>
    <property type="match status" value="1"/>
</dbReference>
<evidence type="ECO:0000313" key="5">
    <source>
        <dbReference type="Proteomes" id="UP001500929"/>
    </source>
</evidence>
<proteinExistence type="inferred from homology"/>
<dbReference type="EMBL" id="BAAAQY010000014">
    <property type="protein sequence ID" value="GAA2248398.1"/>
    <property type="molecule type" value="Genomic_DNA"/>
</dbReference>
<comment type="caution">
    <text evidence="4">The sequence shown here is derived from an EMBL/GenBank/DDBJ whole genome shotgun (WGS) entry which is preliminary data.</text>
</comment>
<evidence type="ECO:0000256" key="2">
    <source>
        <dbReference type="ARBA" id="ARBA00023445"/>
    </source>
</evidence>
<name>A0ABN3E4S8_9MICO</name>
<feature type="domain" description="NAD-dependent epimerase/dehydratase" evidence="3">
    <location>
        <begin position="19"/>
        <end position="260"/>
    </location>
</feature>
<accession>A0ABN3E4S8</accession>
<evidence type="ECO:0000256" key="1">
    <source>
        <dbReference type="ARBA" id="ARBA00023002"/>
    </source>
</evidence>
<comment type="similarity">
    <text evidence="2">Belongs to the NAD(P)-dependent epimerase/dehydratase family. Dihydroflavonol-4-reductase subfamily.</text>
</comment>
<dbReference type="Gene3D" id="3.40.50.720">
    <property type="entry name" value="NAD(P)-binding Rossmann-like Domain"/>
    <property type="match status" value="1"/>
</dbReference>
<reference evidence="4 5" key="1">
    <citation type="journal article" date="2019" name="Int. J. Syst. Evol. Microbiol.">
        <title>The Global Catalogue of Microorganisms (GCM) 10K type strain sequencing project: providing services to taxonomists for standard genome sequencing and annotation.</title>
        <authorList>
            <consortium name="The Broad Institute Genomics Platform"/>
            <consortium name="The Broad Institute Genome Sequencing Center for Infectious Disease"/>
            <person name="Wu L."/>
            <person name="Ma J."/>
        </authorList>
    </citation>
    <scope>NUCLEOTIDE SEQUENCE [LARGE SCALE GENOMIC DNA]</scope>
    <source>
        <strain evidence="4 5">JCM 16117</strain>
    </source>
</reference>
<dbReference type="Proteomes" id="UP001500929">
    <property type="component" value="Unassembled WGS sequence"/>
</dbReference>